<feature type="non-terminal residue" evidence="7">
    <location>
        <position position="1"/>
    </location>
</feature>
<dbReference type="CDD" id="cd22963">
    <property type="entry name" value="DD_CrRSP4-like"/>
    <property type="match status" value="1"/>
</dbReference>
<comment type="subcellular location">
    <subcellularLocation>
        <location evidence="1">Cytoplasm</location>
        <location evidence="1">Cytoskeleton</location>
        <location evidence="1">Cilium axoneme</location>
    </subcellularLocation>
</comment>
<sequence>HGPYQPHEPGYGLDQPGYSPYEDEVPDPRTRMLAIKNAKAYLLKTSTRSGLNLYDHFANILTKILDEQPENTVDIIEDISKDVKWAQFRKKMDTLRDEHLTLPIFEAAEKCKALFVKEGGEEEREELDEEIGQPSLPNVMETAFYFEQAGIGLNKDESYYIFLSLKNLINVQPIRTCRFWGKILGLEMNYIIAEVQLHEGEGEEEEETAEEEVETVAEEEKGMGEAEEEGEEEEKEAEPPKSTYKPPPEIPREENGTGTNKYIYFVCNEPGKPWVKLPPVTPAQIVCARKIKKFFTGRLDAPIVSFPPFPGNEANYLRAQIARISAGTHISPTGFYQFANEDEEEEEGDAYEENPEFEPPPVAEMVESLAMWAHHVKGILKQGRCVWINPSQKSEENEEEDEEEEDKEDEGEEQEEERGLPLLTQISEDEGMKNIPAWTAQASTNLIPQYSVAILQSNRWPGAYAFASGRKFDNIYFGWGHKYSPESHTPALPPPAQAEYPSGLGITETVDPTVEEEIAFKIAQEEALAGEEEEEEEAEDD</sequence>
<dbReference type="PANTHER" id="PTHR13159">
    <property type="entry name" value="RADIAL SPOKEHEAD-RELATED"/>
    <property type="match status" value="1"/>
</dbReference>
<evidence type="ECO:0000256" key="4">
    <source>
        <dbReference type="ARBA" id="ARBA00023212"/>
    </source>
</evidence>
<proteinExistence type="predicted"/>
<keyword evidence="3" id="KW-0969">Cilium</keyword>
<name>A0A7L2S5H9_9PASS</name>
<keyword evidence="2" id="KW-0963">Cytoplasm</keyword>
<evidence type="ECO:0000256" key="1">
    <source>
        <dbReference type="ARBA" id="ARBA00004430"/>
    </source>
</evidence>
<evidence type="ECO:0000256" key="2">
    <source>
        <dbReference type="ARBA" id="ARBA00022490"/>
    </source>
</evidence>
<dbReference type="GO" id="GO:0035082">
    <property type="term" value="P:axoneme assembly"/>
    <property type="evidence" value="ECO:0007669"/>
    <property type="project" value="TreeGrafter"/>
</dbReference>
<comment type="caution">
    <text evidence="7">The sequence shown here is derived from an EMBL/GenBank/DDBJ whole genome shotgun (WGS) entry which is preliminary data.</text>
</comment>
<dbReference type="EMBL" id="VYZQ01012144">
    <property type="protein sequence ID" value="NXS16398.1"/>
    <property type="molecule type" value="Genomic_DNA"/>
</dbReference>
<feature type="non-terminal residue" evidence="7">
    <location>
        <position position="541"/>
    </location>
</feature>
<evidence type="ECO:0000313" key="8">
    <source>
        <dbReference type="Proteomes" id="UP000537747"/>
    </source>
</evidence>
<feature type="compositionally biased region" description="Acidic residues" evidence="6">
    <location>
        <begin position="225"/>
        <end position="236"/>
    </location>
</feature>
<evidence type="ECO:0000256" key="3">
    <source>
        <dbReference type="ARBA" id="ARBA00023069"/>
    </source>
</evidence>
<dbReference type="GO" id="GO:0001534">
    <property type="term" value="C:radial spoke"/>
    <property type="evidence" value="ECO:0007669"/>
    <property type="project" value="InterPro"/>
</dbReference>
<feature type="region of interest" description="Disordered" evidence="6">
    <location>
        <begin position="390"/>
        <end position="420"/>
    </location>
</feature>
<keyword evidence="5" id="KW-0966">Cell projection</keyword>
<evidence type="ECO:0000313" key="7">
    <source>
        <dbReference type="EMBL" id="NXS16398.1"/>
    </source>
</evidence>
<accession>A0A7L2S5H9</accession>
<feature type="region of interest" description="Disordered" evidence="6">
    <location>
        <begin position="199"/>
        <end position="256"/>
    </location>
</feature>
<feature type="region of interest" description="Disordered" evidence="6">
    <location>
        <begin position="1"/>
        <end position="24"/>
    </location>
</feature>
<dbReference type="AlphaFoldDB" id="A0A7L2S5H9"/>
<dbReference type="InterPro" id="IPR006802">
    <property type="entry name" value="Radial_spoke"/>
</dbReference>
<feature type="compositionally biased region" description="Acidic residues" evidence="6">
    <location>
        <begin position="201"/>
        <end position="217"/>
    </location>
</feature>
<dbReference type="Proteomes" id="UP000537747">
    <property type="component" value="Unassembled WGS sequence"/>
</dbReference>
<keyword evidence="4" id="KW-0206">Cytoskeleton</keyword>
<protein>
    <submittedName>
        <fullName evidence="7">RSH4A protein</fullName>
    </submittedName>
</protein>
<dbReference type="OrthoDB" id="272202at2759"/>
<feature type="compositionally biased region" description="Acidic residues" evidence="6">
    <location>
        <begin position="396"/>
        <end position="416"/>
    </location>
</feature>
<organism evidence="7 8">
    <name type="scientific">Mystacornis crossleyi</name>
    <dbReference type="NCBI Taxonomy" id="98133"/>
    <lineage>
        <taxon>Eukaryota</taxon>
        <taxon>Metazoa</taxon>
        <taxon>Chordata</taxon>
        <taxon>Craniata</taxon>
        <taxon>Vertebrata</taxon>
        <taxon>Euteleostomi</taxon>
        <taxon>Archelosauria</taxon>
        <taxon>Archosauria</taxon>
        <taxon>Dinosauria</taxon>
        <taxon>Saurischia</taxon>
        <taxon>Theropoda</taxon>
        <taxon>Coelurosauria</taxon>
        <taxon>Aves</taxon>
        <taxon>Neognathae</taxon>
        <taxon>Neoaves</taxon>
        <taxon>Telluraves</taxon>
        <taxon>Australaves</taxon>
        <taxon>Passeriformes</taxon>
        <taxon>Sylvioidea</taxon>
        <taxon>Timaliidae</taxon>
        <taxon>Mystacornis</taxon>
    </lineage>
</organism>
<gene>
    <name evidence="7" type="primary">Rsph4a</name>
    <name evidence="7" type="ORF">MYSCRO_R07344</name>
</gene>
<dbReference type="GO" id="GO:0060294">
    <property type="term" value="P:cilium movement involved in cell motility"/>
    <property type="evidence" value="ECO:0007669"/>
    <property type="project" value="InterPro"/>
</dbReference>
<reference evidence="7 8" key="1">
    <citation type="submission" date="2019-09" db="EMBL/GenBank/DDBJ databases">
        <title>Bird 10,000 Genomes (B10K) Project - Family phase.</title>
        <authorList>
            <person name="Zhang G."/>
        </authorList>
    </citation>
    <scope>NUCLEOTIDE SEQUENCE [LARGE SCALE GENOMIC DNA]</scope>
    <source>
        <strain evidence="7">B10K-DU-002-82</strain>
    </source>
</reference>
<dbReference type="Pfam" id="PF04712">
    <property type="entry name" value="Radial_spoke"/>
    <property type="match status" value="1"/>
</dbReference>
<evidence type="ECO:0000256" key="6">
    <source>
        <dbReference type="SAM" id="MobiDB-lite"/>
    </source>
</evidence>
<evidence type="ECO:0000256" key="5">
    <source>
        <dbReference type="ARBA" id="ARBA00023273"/>
    </source>
</evidence>
<dbReference type="PANTHER" id="PTHR13159:SF0">
    <property type="entry name" value="RADIAL SPOKE HEAD 6 HOMOLOG A"/>
    <property type="match status" value="1"/>
</dbReference>
<keyword evidence="8" id="KW-1185">Reference proteome</keyword>